<dbReference type="Proteomes" id="UP000002027">
    <property type="component" value="Chromosome 2"/>
</dbReference>
<reference evidence="1 2" key="2">
    <citation type="journal article" date="2010" name="Stand. Genomic Sci.">
        <title>Complete genome sequence of Desulfohalobium retbaense type strain (HR(100)).</title>
        <authorList>
            <person name="Spring S."/>
            <person name="Nolan M."/>
            <person name="Lapidus A."/>
            <person name="Glavina Del Rio T."/>
            <person name="Copeland A."/>
            <person name="Tice H."/>
            <person name="Cheng J.F."/>
            <person name="Lucas S."/>
            <person name="Land M."/>
            <person name="Chen F."/>
            <person name="Bruce D."/>
            <person name="Goodwin L."/>
            <person name="Pitluck S."/>
            <person name="Ivanova N."/>
            <person name="Mavromatis K."/>
            <person name="Mikhailova N."/>
            <person name="Pati A."/>
            <person name="Chen A."/>
            <person name="Palaniappan K."/>
            <person name="Hauser L."/>
            <person name="Chang Y.J."/>
            <person name="Jeffries C.D."/>
            <person name="Munk C."/>
            <person name="Kiss H."/>
            <person name="Chain P."/>
            <person name="Han C."/>
            <person name="Brettin T."/>
            <person name="Detter J.C."/>
            <person name="Schuler E."/>
            <person name="Goker M."/>
            <person name="Rohde M."/>
            <person name="Bristow J."/>
            <person name="Eisen J.A."/>
            <person name="Markowitz V."/>
            <person name="Hugenholtz P."/>
            <person name="Kyrpides N.C."/>
            <person name="Klenk H.P."/>
        </authorList>
    </citation>
    <scope>NUCLEOTIDE SEQUENCE [LARGE SCALE GENOMIC DNA]</scope>
    <source>
        <strain evidence="2">ATCC 49802 / DSM 20745 / S 6022</strain>
    </source>
</reference>
<protein>
    <submittedName>
        <fullName evidence="1">Uncharacterized protein</fullName>
    </submittedName>
</protein>
<organism evidence="1 2">
    <name type="scientific">Sphaerobacter thermophilus (strain ATCC 49802 / DSM 20745 / KCCM 41009 / NCIMB 13125 / S 6022)</name>
    <dbReference type="NCBI Taxonomy" id="479434"/>
    <lineage>
        <taxon>Bacteria</taxon>
        <taxon>Pseudomonadati</taxon>
        <taxon>Thermomicrobiota</taxon>
        <taxon>Thermomicrobia</taxon>
        <taxon>Sphaerobacterales</taxon>
        <taxon>Sphaerobacterineae</taxon>
        <taxon>Sphaerobacteraceae</taxon>
        <taxon>Sphaerobacter</taxon>
    </lineage>
</organism>
<dbReference type="RefSeq" id="WP_012873921.1">
    <property type="nucleotide sequence ID" value="NC_013524.1"/>
</dbReference>
<dbReference type="AlphaFoldDB" id="D1CAP3"/>
<keyword evidence="2" id="KW-1185">Reference proteome</keyword>
<dbReference type="EMBL" id="CP001824">
    <property type="protein sequence ID" value="ACZ40886.1"/>
    <property type="molecule type" value="Genomic_DNA"/>
</dbReference>
<dbReference type="HOGENOM" id="CLU_2525851_0_0_0"/>
<reference evidence="2" key="1">
    <citation type="submission" date="2009-11" db="EMBL/GenBank/DDBJ databases">
        <title>The complete chromosome 2 of Sphaerobacter thermophilus DSM 20745.</title>
        <authorList>
            <person name="Lucas S."/>
            <person name="Copeland A."/>
            <person name="Lapidus A."/>
            <person name="Glavina del Rio T."/>
            <person name="Dalin E."/>
            <person name="Tice H."/>
            <person name="Bruce D."/>
            <person name="Goodwin L."/>
            <person name="Pitluck S."/>
            <person name="Kyrpides N."/>
            <person name="Mavromatis K."/>
            <person name="Ivanova N."/>
            <person name="Mikhailova N."/>
            <person name="LaButti K.M."/>
            <person name="Clum A."/>
            <person name="Sun H.I."/>
            <person name="Brettin T."/>
            <person name="Detter J.C."/>
            <person name="Han C."/>
            <person name="Larimer F."/>
            <person name="Land M."/>
            <person name="Hauser L."/>
            <person name="Markowitz V."/>
            <person name="Cheng J.F."/>
            <person name="Hugenholtz P."/>
            <person name="Woyke T."/>
            <person name="Wu D."/>
            <person name="Steenblock K."/>
            <person name="Schneider S."/>
            <person name="Pukall R."/>
            <person name="Goeker M."/>
            <person name="Klenk H.P."/>
            <person name="Eisen J.A."/>
        </authorList>
    </citation>
    <scope>NUCLEOTIDE SEQUENCE [LARGE SCALE GENOMIC DNA]</scope>
    <source>
        <strain evidence="2">ATCC 49802 / DSM 20745 / S 6022</strain>
    </source>
</reference>
<gene>
    <name evidence="1" type="ordered locus">Sthe_3487</name>
</gene>
<evidence type="ECO:0000313" key="2">
    <source>
        <dbReference type="Proteomes" id="UP000002027"/>
    </source>
</evidence>
<sequence>MENREGLYRYEDILRVIGRYIDMNNIQDVILLQSEDGILLRGYRPAAAGRHGPALIQYLFTPADLQAIDEEARQRRGTGSPLLG</sequence>
<dbReference type="STRING" id="479434.Sthe_3487"/>
<proteinExistence type="predicted"/>
<dbReference type="eggNOG" id="ENOG5030YTM">
    <property type="taxonomic scope" value="Bacteria"/>
</dbReference>
<dbReference type="InParanoid" id="D1CAP3"/>
<name>D1CAP3_SPHTD</name>
<dbReference type="KEGG" id="sti:Sthe_3487"/>
<evidence type="ECO:0000313" key="1">
    <source>
        <dbReference type="EMBL" id="ACZ40886.1"/>
    </source>
</evidence>
<accession>D1CAP3</accession>